<dbReference type="EMBL" id="BDIP01008311">
    <property type="protein sequence ID" value="GIQ91777.1"/>
    <property type="molecule type" value="Genomic_DNA"/>
</dbReference>
<organism evidence="1 2">
    <name type="scientific">Kipferlia bialata</name>
    <dbReference type="NCBI Taxonomy" id="797122"/>
    <lineage>
        <taxon>Eukaryota</taxon>
        <taxon>Metamonada</taxon>
        <taxon>Carpediemonas-like organisms</taxon>
        <taxon>Kipferlia</taxon>
    </lineage>
</organism>
<protein>
    <submittedName>
        <fullName evidence="1">Uncharacterized protein</fullName>
    </submittedName>
</protein>
<evidence type="ECO:0000313" key="1">
    <source>
        <dbReference type="EMBL" id="GIQ91777.1"/>
    </source>
</evidence>
<gene>
    <name evidence="1" type="ORF">KIPB_015173</name>
</gene>
<comment type="caution">
    <text evidence="1">The sequence shown here is derived from an EMBL/GenBank/DDBJ whole genome shotgun (WGS) entry which is preliminary data.</text>
</comment>
<evidence type="ECO:0000313" key="2">
    <source>
        <dbReference type="Proteomes" id="UP000265618"/>
    </source>
</evidence>
<proteinExistence type="predicted"/>
<keyword evidence="2" id="KW-1185">Reference proteome</keyword>
<reference evidence="1 2" key="1">
    <citation type="journal article" date="2018" name="PLoS ONE">
        <title>The draft genome of Kipferlia bialata reveals reductive genome evolution in fornicate parasites.</title>
        <authorList>
            <person name="Tanifuji G."/>
            <person name="Takabayashi S."/>
            <person name="Kume K."/>
            <person name="Takagi M."/>
            <person name="Nakayama T."/>
            <person name="Kamikawa R."/>
            <person name="Inagaki Y."/>
            <person name="Hashimoto T."/>
        </authorList>
    </citation>
    <scope>NUCLEOTIDE SEQUENCE [LARGE SCALE GENOMIC DNA]</scope>
    <source>
        <strain evidence="1">NY0173</strain>
    </source>
</reference>
<dbReference type="OrthoDB" id="10248656at2759"/>
<dbReference type="AlphaFoldDB" id="A0A9K3DBF3"/>
<sequence>MTGENRKTKSQGYDFCSICLARYRTKKYNRGMMHQCCVCHRPWLILNSSGVCRTCHCRLAGTSNRRKRKKSKPEVEPWIPPSLEAEFAGTK</sequence>
<name>A0A9K3DBF3_9EUKA</name>
<dbReference type="Proteomes" id="UP000265618">
    <property type="component" value="Unassembled WGS sequence"/>
</dbReference>
<accession>A0A9K3DBF3</accession>
<feature type="non-terminal residue" evidence="1">
    <location>
        <position position="1"/>
    </location>
</feature>